<keyword evidence="2" id="KW-1185">Reference proteome</keyword>
<evidence type="ECO:0000313" key="1">
    <source>
        <dbReference type="EMBL" id="TGL00597.1"/>
    </source>
</evidence>
<comment type="caution">
    <text evidence="1">The sequence shown here is derived from an EMBL/GenBank/DDBJ whole genome shotgun (WGS) entry which is preliminary data.</text>
</comment>
<accession>A0ABY2LN39</accession>
<sequence length="63" mass="7144">MDSPFDLDSSLFATQPVFNANKYIVDSRPLSEEEFNLSLKPDNTSISVDLVNKEISFNAKKYL</sequence>
<evidence type="ECO:0000313" key="2">
    <source>
        <dbReference type="Proteomes" id="UP000297465"/>
    </source>
</evidence>
<reference evidence="2" key="1">
    <citation type="journal article" date="2019" name="PLoS Negl. Trop. Dis.">
        <title>Revisiting the worldwide diversity of Leptospira species in the environment.</title>
        <authorList>
            <person name="Vincent A.T."/>
            <person name="Schiettekatte O."/>
            <person name="Bourhy P."/>
            <person name="Veyrier F.J."/>
            <person name="Picardeau M."/>
        </authorList>
    </citation>
    <scope>NUCLEOTIDE SEQUENCE [LARGE SCALE GENOMIC DNA]</scope>
    <source>
        <strain evidence="2">201800278</strain>
    </source>
</reference>
<proteinExistence type="predicted"/>
<gene>
    <name evidence="1" type="ORF">EHQ31_17550</name>
</gene>
<organism evidence="1 2">
    <name type="scientific">Leptospira montravelensis</name>
    <dbReference type="NCBI Taxonomy" id="2484961"/>
    <lineage>
        <taxon>Bacteria</taxon>
        <taxon>Pseudomonadati</taxon>
        <taxon>Spirochaetota</taxon>
        <taxon>Spirochaetia</taxon>
        <taxon>Leptospirales</taxon>
        <taxon>Leptospiraceae</taxon>
        <taxon>Leptospira</taxon>
    </lineage>
</organism>
<dbReference type="Proteomes" id="UP000297465">
    <property type="component" value="Unassembled WGS sequence"/>
</dbReference>
<protein>
    <submittedName>
        <fullName evidence="1">Uncharacterized protein</fullName>
    </submittedName>
</protein>
<dbReference type="RefSeq" id="WP_135572464.1">
    <property type="nucleotide sequence ID" value="NZ_RQFN01000024.1"/>
</dbReference>
<dbReference type="EMBL" id="RQFO01000017">
    <property type="protein sequence ID" value="TGL00597.1"/>
    <property type="molecule type" value="Genomic_DNA"/>
</dbReference>
<name>A0ABY2LN39_9LEPT</name>